<evidence type="ECO:0000256" key="4">
    <source>
        <dbReference type="ARBA" id="ARBA00022554"/>
    </source>
</evidence>
<dbReference type="Gene3D" id="1.20.1510.10">
    <property type="entry name" value="Cation efflux protein transmembrane domain"/>
    <property type="match status" value="1"/>
</dbReference>
<dbReference type="EMBL" id="JADCNL010000012">
    <property type="protein sequence ID" value="KAG0458587.1"/>
    <property type="molecule type" value="Genomic_DNA"/>
</dbReference>
<evidence type="ECO:0000256" key="8">
    <source>
        <dbReference type="ARBA" id="ARBA00023065"/>
    </source>
</evidence>
<keyword evidence="9 10" id="KW-0472">Membrane</keyword>
<evidence type="ECO:0000256" key="9">
    <source>
        <dbReference type="ARBA" id="ARBA00023136"/>
    </source>
</evidence>
<evidence type="ECO:0000256" key="10">
    <source>
        <dbReference type="SAM" id="Phobius"/>
    </source>
</evidence>
<name>A0A835UEG0_VANPL</name>
<comment type="caution">
    <text evidence="13">The sequence shown here is derived from an EMBL/GenBank/DDBJ whole genome shotgun (WGS) entry which is preliminary data.</text>
</comment>
<dbReference type="GO" id="GO:0005774">
    <property type="term" value="C:vacuolar membrane"/>
    <property type="evidence" value="ECO:0007669"/>
    <property type="project" value="UniProtKB-SubCell"/>
</dbReference>
<reference evidence="13 14" key="1">
    <citation type="journal article" date="2020" name="Nat. Food">
        <title>A phased Vanilla planifolia genome enables genetic improvement of flavour and production.</title>
        <authorList>
            <person name="Hasing T."/>
            <person name="Tang H."/>
            <person name="Brym M."/>
            <person name="Khazi F."/>
            <person name="Huang T."/>
            <person name="Chambers A.H."/>
        </authorList>
    </citation>
    <scope>NUCLEOTIDE SEQUENCE [LARGE SCALE GENOMIC DNA]</scope>
    <source>
        <tissue evidence="13">Leaf</tissue>
    </source>
</reference>
<keyword evidence="6" id="KW-0864">Zinc transport</keyword>
<evidence type="ECO:0000313" key="13">
    <source>
        <dbReference type="EMBL" id="KAG0458587.1"/>
    </source>
</evidence>
<feature type="domain" description="Cation efflux protein transmembrane" evidence="11">
    <location>
        <begin position="50"/>
        <end position="298"/>
    </location>
</feature>
<evidence type="ECO:0000259" key="11">
    <source>
        <dbReference type="Pfam" id="PF01545"/>
    </source>
</evidence>
<evidence type="ECO:0000256" key="2">
    <source>
        <dbReference type="ARBA" id="ARBA00008873"/>
    </source>
</evidence>
<dbReference type="InterPro" id="IPR002524">
    <property type="entry name" value="Cation_efflux"/>
</dbReference>
<dbReference type="GO" id="GO:0005385">
    <property type="term" value="F:zinc ion transmembrane transporter activity"/>
    <property type="evidence" value="ECO:0007669"/>
    <property type="project" value="TreeGrafter"/>
</dbReference>
<dbReference type="SUPFAM" id="SSF161111">
    <property type="entry name" value="Cation efflux protein transmembrane domain-like"/>
    <property type="match status" value="1"/>
</dbReference>
<protein>
    <submittedName>
        <fullName evidence="13">Uncharacterized protein</fullName>
    </submittedName>
</protein>
<evidence type="ECO:0000259" key="12">
    <source>
        <dbReference type="Pfam" id="PF16916"/>
    </source>
</evidence>
<dbReference type="Pfam" id="PF01545">
    <property type="entry name" value="Cation_efflux"/>
    <property type="match status" value="1"/>
</dbReference>
<evidence type="ECO:0000256" key="5">
    <source>
        <dbReference type="ARBA" id="ARBA00022692"/>
    </source>
</evidence>
<keyword evidence="5 10" id="KW-0812">Transmembrane</keyword>
<dbReference type="InterPro" id="IPR027469">
    <property type="entry name" value="Cation_efflux_TMD_sf"/>
</dbReference>
<keyword evidence="7 10" id="KW-1133">Transmembrane helix</keyword>
<dbReference type="InterPro" id="IPR027470">
    <property type="entry name" value="Cation_efflux_CTD"/>
</dbReference>
<keyword evidence="3" id="KW-0813">Transport</keyword>
<feature type="transmembrane region" description="Helical" evidence="10">
    <location>
        <begin position="81"/>
        <end position="105"/>
    </location>
</feature>
<comment type="similarity">
    <text evidence="2">Belongs to the cation diffusion facilitator (CDF) transporter (TC 2.A.4) family. SLC30A subfamily.</text>
</comment>
<dbReference type="OrthoDB" id="773653at2759"/>
<keyword evidence="4" id="KW-0926">Vacuole</keyword>
<keyword evidence="8" id="KW-0406">Ion transport</keyword>
<dbReference type="NCBIfam" id="TIGR01297">
    <property type="entry name" value="CDF"/>
    <property type="match status" value="1"/>
</dbReference>
<dbReference type="GO" id="GO:0005886">
    <property type="term" value="C:plasma membrane"/>
    <property type="evidence" value="ECO:0007669"/>
    <property type="project" value="TreeGrafter"/>
</dbReference>
<evidence type="ECO:0000256" key="3">
    <source>
        <dbReference type="ARBA" id="ARBA00022448"/>
    </source>
</evidence>
<feature type="domain" description="Cation efflux protein cytoplasmic" evidence="12">
    <location>
        <begin position="302"/>
        <end position="376"/>
    </location>
</feature>
<dbReference type="InterPro" id="IPR036837">
    <property type="entry name" value="Cation_efflux_CTD_sf"/>
</dbReference>
<feature type="transmembrane region" description="Helical" evidence="10">
    <location>
        <begin position="117"/>
        <end position="139"/>
    </location>
</feature>
<evidence type="ECO:0000313" key="14">
    <source>
        <dbReference type="Proteomes" id="UP000636800"/>
    </source>
</evidence>
<proteinExistence type="inferred from homology"/>
<dbReference type="PANTHER" id="PTHR11562:SF17">
    <property type="entry name" value="RE54080P-RELATED"/>
    <property type="match status" value="1"/>
</dbReference>
<dbReference type="AlphaFoldDB" id="A0A835UEG0"/>
<dbReference type="Proteomes" id="UP000636800">
    <property type="component" value="Chromosome 12"/>
</dbReference>
<accession>A0A835UEG0</accession>
<feature type="transmembrane region" description="Helical" evidence="10">
    <location>
        <begin position="240"/>
        <end position="263"/>
    </location>
</feature>
<dbReference type="Pfam" id="PF16916">
    <property type="entry name" value="ZT_dimer"/>
    <property type="match status" value="1"/>
</dbReference>
<sequence length="398" mass="44154">MEPRNSYSSQVLTVPKLSEKFTCGGPTCGLYNSNDSSVDAKERSTSVKKLFIACLLCFIFMCIEIVGGIKANSLAILADAAHLLTDLAAFAISLFSIWASGWDATPRHSYGFYRVEILGTLLSIMLIWLFTGIIAYEALLRLIHGTSEVHGVLMFAISGFGCLINIIVTIFLGHNHSHGGHGHGHGHNHNHSHDHNAIGHQHNHGHDEECDQSYSINISIEDDNARLTQRKRQNINIHSAYLHALGDSIQSLGVMVGGAIIWWKPEWKVVDLICTLLFSLVVLVTTINILRKLLSVLMESTPKEIDTTKLEKDLCEIQGVVEVHELHIWAITIGKVLLACHVTITQEGDTNSILKKLINHIKKEYNINHVTIQVEKENLPILELNNSQQQSSSDMATI</sequence>
<evidence type="ECO:0000256" key="1">
    <source>
        <dbReference type="ARBA" id="ARBA00004128"/>
    </source>
</evidence>
<dbReference type="InterPro" id="IPR058533">
    <property type="entry name" value="Cation_efflux_TM"/>
</dbReference>
<dbReference type="PANTHER" id="PTHR11562">
    <property type="entry name" value="CATION EFFLUX PROTEIN/ ZINC TRANSPORTER"/>
    <property type="match status" value="1"/>
</dbReference>
<dbReference type="InterPro" id="IPR050681">
    <property type="entry name" value="CDF/SLC30A"/>
</dbReference>
<feature type="transmembrane region" description="Helical" evidence="10">
    <location>
        <begin position="50"/>
        <end position="69"/>
    </location>
</feature>
<gene>
    <name evidence="13" type="ORF">HPP92_023744</name>
</gene>
<evidence type="ECO:0000256" key="6">
    <source>
        <dbReference type="ARBA" id="ARBA00022906"/>
    </source>
</evidence>
<comment type="subcellular location">
    <subcellularLocation>
        <location evidence="1">Vacuole membrane</location>
        <topology evidence="1">Multi-pass membrane protein</topology>
    </subcellularLocation>
</comment>
<evidence type="ECO:0000256" key="7">
    <source>
        <dbReference type="ARBA" id="ARBA00022989"/>
    </source>
</evidence>
<organism evidence="13 14">
    <name type="scientific">Vanilla planifolia</name>
    <name type="common">Vanilla</name>
    <dbReference type="NCBI Taxonomy" id="51239"/>
    <lineage>
        <taxon>Eukaryota</taxon>
        <taxon>Viridiplantae</taxon>
        <taxon>Streptophyta</taxon>
        <taxon>Embryophyta</taxon>
        <taxon>Tracheophyta</taxon>
        <taxon>Spermatophyta</taxon>
        <taxon>Magnoliopsida</taxon>
        <taxon>Liliopsida</taxon>
        <taxon>Asparagales</taxon>
        <taxon>Orchidaceae</taxon>
        <taxon>Vanilloideae</taxon>
        <taxon>Vanilleae</taxon>
        <taxon>Vanilla</taxon>
    </lineage>
</organism>
<keyword evidence="14" id="KW-1185">Reference proteome</keyword>
<dbReference type="SUPFAM" id="SSF160240">
    <property type="entry name" value="Cation efflux protein cytoplasmic domain-like"/>
    <property type="match status" value="1"/>
</dbReference>
<feature type="transmembrane region" description="Helical" evidence="10">
    <location>
        <begin position="151"/>
        <end position="172"/>
    </location>
</feature>
<keyword evidence="6" id="KW-0862">Zinc</keyword>
<feature type="transmembrane region" description="Helical" evidence="10">
    <location>
        <begin position="269"/>
        <end position="290"/>
    </location>
</feature>